<keyword evidence="3" id="KW-1185">Reference proteome</keyword>
<gene>
    <name evidence="2" type="ORF">J2S36_000228</name>
</gene>
<name>A0ABU1T1F4_9ACTO</name>
<feature type="domain" description="DUF7768" evidence="1">
    <location>
        <begin position="35"/>
        <end position="131"/>
    </location>
</feature>
<dbReference type="EMBL" id="JAVDUJ010000001">
    <property type="protein sequence ID" value="MDR6938685.1"/>
    <property type="molecule type" value="Genomic_DNA"/>
</dbReference>
<evidence type="ECO:0000259" key="1">
    <source>
        <dbReference type="Pfam" id="PF24963"/>
    </source>
</evidence>
<comment type="caution">
    <text evidence="2">The sequence shown here is derived from an EMBL/GenBank/DDBJ whole genome shotgun (WGS) entry which is preliminary data.</text>
</comment>
<reference evidence="2 3" key="1">
    <citation type="submission" date="2023-07" db="EMBL/GenBank/DDBJ databases">
        <title>Sequencing the genomes of 1000 actinobacteria strains.</title>
        <authorList>
            <person name="Klenk H.-P."/>
        </authorList>
    </citation>
    <scope>NUCLEOTIDE SEQUENCE [LARGE SCALE GENOMIC DNA]</scope>
    <source>
        <strain evidence="2 3">DSM 15539</strain>
    </source>
</reference>
<sequence length="140" mass="15988">MSEKLSRRNTEGYLDLTAFDALACIDRPEHCPKALVYICSPYRGEIARNVRLAREFCATAVEAGYAPIAPHLLLTQFMDDENPFERRVAFGINHLILASCDEVWVYQPLISEGMAKEIDWAKTARKPIRYFTADFEEVTL</sequence>
<dbReference type="Pfam" id="PF24963">
    <property type="entry name" value="DUF7768"/>
    <property type="match status" value="1"/>
</dbReference>
<dbReference type="RefSeq" id="WP_309954698.1">
    <property type="nucleotide sequence ID" value="NZ_JAVDUJ010000001.1"/>
</dbReference>
<accession>A0ABU1T1F4</accession>
<organism evidence="2 3">
    <name type="scientific">Arcanobacterium hippocoleae</name>
    <dbReference type="NCBI Taxonomy" id="149017"/>
    <lineage>
        <taxon>Bacteria</taxon>
        <taxon>Bacillati</taxon>
        <taxon>Actinomycetota</taxon>
        <taxon>Actinomycetes</taxon>
        <taxon>Actinomycetales</taxon>
        <taxon>Actinomycetaceae</taxon>
        <taxon>Arcanobacterium</taxon>
    </lineage>
</organism>
<proteinExistence type="predicted"/>
<evidence type="ECO:0000313" key="3">
    <source>
        <dbReference type="Proteomes" id="UP001266099"/>
    </source>
</evidence>
<protein>
    <recommendedName>
        <fullName evidence="1">DUF7768 domain-containing protein</fullName>
    </recommendedName>
</protein>
<dbReference type="InterPro" id="IPR056670">
    <property type="entry name" value="DUF7768"/>
</dbReference>
<dbReference type="Gene3D" id="3.40.50.10400">
    <property type="entry name" value="Hypothetical protein PA1492"/>
    <property type="match status" value="1"/>
</dbReference>
<evidence type="ECO:0000313" key="2">
    <source>
        <dbReference type="EMBL" id="MDR6938685.1"/>
    </source>
</evidence>
<dbReference type="Proteomes" id="UP001266099">
    <property type="component" value="Unassembled WGS sequence"/>
</dbReference>
<dbReference type="SUPFAM" id="SSF52309">
    <property type="entry name" value="N-(deoxy)ribosyltransferase-like"/>
    <property type="match status" value="1"/>
</dbReference>